<keyword evidence="1" id="KW-0472">Membrane</keyword>
<evidence type="ECO:0000256" key="1">
    <source>
        <dbReference type="SAM" id="Phobius"/>
    </source>
</evidence>
<keyword evidence="1" id="KW-0812">Transmembrane</keyword>
<dbReference type="Proteomes" id="UP000295087">
    <property type="component" value="Unassembled WGS sequence"/>
</dbReference>
<name>A0A4V3CPV9_NOCIG</name>
<dbReference type="EMBL" id="SNXK01000002">
    <property type="protein sequence ID" value="TDP39515.1"/>
    <property type="molecule type" value="Genomic_DNA"/>
</dbReference>
<evidence type="ECO:0000313" key="4">
    <source>
        <dbReference type="Proteomes" id="UP000295087"/>
    </source>
</evidence>
<proteinExistence type="predicted"/>
<dbReference type="GO" id="GO:0004175">
    <property type="term" value="F:endopeptidase activity"/>
    <property type="evidence" value="ECO:0007669"/>
    <property type="project" value="UniProtKB-ARBA"/>
</dbReference>
<evidence type="ECO:0000259" key="2">
    <source>
        <dbReference type="Pfam" id="PF02517"/>
    </source>
</evidence>
<evidence type="ECO:0000313" key="3">
    <source>
        <dbReference type="EMBL" id="TDP39515.1"/>
    </source>
</evidence>
<comment type="caution">
    <text evidence="3">The sequence shown here is derived from an EMBL/GenBank/DDBJ whole genome shotgun (WGS) entry which is preliminary data.</text>
</comment>
<dbReference type="Pfam" id="PF02517">
    <property type="entry name" value="Rce1-like"/>
    <property type="match status" value="1"/>
</dbReference>
<organism evidence="3 4">
    <name type="scientific">Nocardia ignorata</name>
    <dbReference type="NCBI Taxonomy" id="145285"/>
    <lineage>
        <taxon>Bacteria</taxon>
        <taxon>Bacillati</taxon>
        <taxon>Actinomycetota</taxon>
        <taxon>Actinomycetes</taxon>
        <taxon>Mycobacteriales</taxon>
        <taxon>Nocardiaceae</taxon>
        <taxon>Nocardia</taxon>
    </lineage>
</organism>
<accession>A0A4V3CPV9</accession>
<reference evidence="3 4" key="1">
    <citation type="submission" date="2019-03" db="EMBL/GenBank/DDBJ databases">
        <title>Genomic Encyclopedia of Type Strains, Phase IV (KMG-IV): sequencing the most valuable type-strain genomes for metagenomic binning, comparative biology and taxonomic classification.</title>
        <authorList>
            <person name="Goeker M."/>
        </authorList>
    </citation>
    <scope>NUCLEOTIDE SEQUENCE [LARGE SCALE GENOMIC DNA]</scope>
    <source>
        <strain evidence="3 4">DSM 44496</strain>
    </source>
</reference>
<keyword evidence="4" id="KW-1185">Reference proteome</keyword>
<feature type="domain" description="CAAX prenyl protease 2/Lysostaphin resistance protein A-like" evidence="2">
    <location>
        <begin position="105"/>
        <end position="195"/>
    </location>
</feature>
<sequence length="228" mass="23522">MRAGENVVGAVGVALCIPPVWNNWVLPALGLPLRGRSVANVLFAGAYTGVFRGRPNWLSTSGLRWGLGSSAVVLAGYGVVLAVPALRKLPAEVAVRVPETSTLEWIAVHIPVGTVLAEEAVFRATLDPLLDSRGCPPVGGAADFALWHIHPARTAGDSLPVTLAATTLAGLVFSALRRRADSATAPALLHLTINAGGALLPALAAYVETRLAAGSGIGRLRGPMTIQP</sequence>
<dbReference type="InterPro" id="IPR003675">
    <property type="entry name" value="Rce1/LyrA-like_dom"/>
</dbReference>
<gene>
    <name evidence="3" type="ORF">DFR75_102227</name>
</gene>
<protein>
    <recommendedName>
        <fullName evidence="2">CAAX prenyl protease 2/Lysostaphin resistance protein A-like domain-containing protein</fullName>
    </recommendedName>
</protein>
<feature type="transmembrane region" description="Helical" evidence="1">
    <location>
        <begin position="65"/>
        <end position="86"/>
    </location>
</feature>
<keyword evidence="1" id="KW-1133">Transmembrane helix</keyword>
<dbReference type="GO" id="GO:0080120">
    <property type="term" value="P:CAAX-box protein maturation"/>
    <property type="evidence" value="ECO:0007669"/>
    <property type="project" value="UniProtKB-ARBA"/>
</dbReference>
<dbReference type="AlphaFoldDB" id="A0A4V3CPV9"/>